<dbReference type="InterPro" id="IPR000531">
    <property type="entry name" value="Beta-barrel_TonB"/>
</dbReference>
<dbReference type="EMBL" id="NBWU01000001">
    <property type="protein sequence ID" value="PCE66042.1"/>
    <property type="molecule type" value="Genomic_DNA"/>
</dbReference>
<evidence type="ECO:0000256" key="1">
    <source>
        <dbReference type="ARBA" id="ARBA00004571"/>
    </source>
</evidence>
<keyword evidence="6 8" id="KW-0472">Membrane</keyword>
<evidence type="ECO:0000256" key="3">
    <source>
        <dbReference type="ARBA" id="ARBA00022452"/>
    </source>
</evidence>
<gene>
    <name evidence="12" type="ORF">B7P33_01710</name>
</gene>
<dbReference type="Pfam" id="PF00593">
    <property type="entry name" value="TonB_dep_Rec_b-barrel"/>
    <property type="match status" value="1"/>
</dbReference>
<name>A0A2A4GE67_9FLAO</name>
<dbReference type="OrthoDB" id="1122665at2"/>
<keyword evidence="3 8" id="KW-1134">Transmembrane beta strand</keyword>
<dbReference type="Proteomes" id="UP000219559">
    <property type="component" value="Unassembled WGS sequence"/>
</dbReference>
<sequence>MLPGRIDFNYVTNQNHFKFMENSRLFPRVLRGFLKKHRKMKLSALLILLALFKIQANTYAQKQKVSLDLTDASVAEIFEAIEAQSDFSFFYKTEEIDAARRMDLKVEQVKIKDVLDLMFPDEVLEYDIIKKQVLIKGVRPKPKSILDYIWPSADDFQALVKGVVRDDKGVPLSGVTVHVKGSSSGVITDFNGAYEIEAQSGDVLVFSFLGFKTIEKSVGSSKTLNVGMEEDAAELDEVVLTGYRASFAKASKIKREANQVVDAISAEDMGKMPDPNIADALQRVTGVQLTRQDNEGREVSVRGLSSFFTKITVNGSGIGPGAAADDSDGLDVGLLGADLATSLEVYKSPTAKQIEGGVGGTVNIVTAKPLELEKETVITGRLRANYESLEGSVTPDGSVQLGHIFNDKFGVILGFQGGKRKYRRDAYHDDRSGGYRDTDLGQDGQEFLYPEKSRSRYNERENDQATFNLALQYQPTEQLNLYFNGTLSKKKKFRQFSQNEIQWRRMMDDVLVPGSAVVDENNTIVEAQFSDISLLSRSSVREDTEELKLFGFGADYQFSDRLKGSLGLSYSQNTVEEITKGDARIESRLNGLLGPGETFGYRLSGGDAGFTLINPTNFDINDPDIYDVNNPDNRVSFSAGGSFDLYDHKQTAAQTDFTYDWNQGIFKELEFGARYLDRDEDRNRPGQIFTGEFSDVSSVFDNLRNSPSDYGEKLEIAGFGPFLYPDSYAAYELAQSKGLIESAADRTDRLFEDNYNTSFDSWAAYVQSNLRGTMFGKPFRGNIGVRVVGTDFESTGVSVVNDRDFDSELFERAIITAGNQYTEILPSFNIALELSDKFLTRVALARVMKRPAPEDTRAAFNVNDVEFDDTGEIVSEGPYNAFNGNPELDPFMANQVDVSFEYYNNSGSVFSAGVFFKDVKDLTAFDSNEEVVQVEILNPITLEPEVVDAILTSPINADGTIKGFELSASQFFSFLPSPFDGLGMQANFTYTDAKDENDNVIGGTSEKVYNAIAFYEKYGFGIRFAYNFRDAFNESPNRGINGRWTDANQRFDLSAFYEITKNLSFTIEGINITNEGNRSYLDGIPNRLNQYEINGTRWLAGLRFKF</sequence>
<evidence type="ECO:0000313" key="13">
    <source>
        <dbReference type="Proteomes" id="UP000219559"/>
    </source>
</evidence>
<evidence type="ECO:0000256" key="2">
    <source>
        <dbReference type="ARBA" id="ARBA00022448"/>
    </source>
</evidence>
<dbReference type="CDD" id="cd01347">
    <property type="entry name" value="ligand_gated_channel"/>
    <property type="match status" value="1"/>
</dbReference>
<dbReference type="InterPro" id="IPR010104">
    <property type="entry name" value="TonB_rcpt_bac"/>
</dbReference>
<keyword evidence="4 8" id="KW-0812">Transmembrane</keyword>
<dbReference type="PROSITE" id="PS52016">
    <property type="entry name" value="TONB_DEPENDENT_REC_3"/>
    <property type="match status" value="1"/>
</dbReference>
<keyword evidence="5 9" id="KW-0798">TonB box</keyword>
<dbReference type="GO" id="GO:0009279">
    <property type="term" value="C:cell outer membrane"/>
    <property type="evidence" value="ECO:0007669"/>
    <property type="project" value="UniProtKB-SubCell"/>
</dbReference>
<feature type="domain" description="TonB-dependent receptor plug" evidence="11">
    <location>
        <begin position="254"/>
        <end position="360"/>
    </location>
</feature>
<dbReference type="SUPFAM" id="SSF49464">
    <property type="entry name" value="Carboxypeptidase regulatory domain-like"/>
    <property type="match status" value="1"/>
</dbReference>
<accession>A0A2A4GE67</accession>
<dbReference type="InterPro" id="IPR039426">
    <property type="entry name" value="TonB-dep_rcpt-like"/>
</dbReference>
<evidence type="ECO:0000259" key="10">
    <source>
        <dbReference type="Pfam" id="PF00593"/>
    </source>
</evidence>
<evidence type="ECO:0000313" key="12">
    <source>
        <dbReference type="EMBL" id="PCE66042.1"/>
    </source>
</evidence>
<evidence type="ECO:0000259" key="11">
    <source>
        <dbReference type="Pfam" id="PF07715"/>
    </source>
</evidence>
<evidence type="ECO:0000256" key="6">
    <source>
        <dbReference type="ARBA" id="ARBA00023136"/>
    </source>
</evidence>
<keyword evidence="2 8" id="KW-0813">Transport</keyword>
<dbReference type="InterPro" id="IPR012910">
    <property type="entry name" value="Plug_dom"/>
</dbReference>
<keyword evidence="7 8" id="KW-0998">Cell outer membrane</keyword>
<dbReference type="Gene3D" id="2.170.130.10">
    <property type="entry name" value="TonB-dependent receptor, plug domain"/>
    <property type="match status" value="1"/>
</dbReference>
<dbReference type="AlphaFoldDB" id="A0A2A4GE67"/>
<comment type="caution">
    <text evidence="12">The sequence shown here is derived from an EMBL/GenBank/DDBJ whole genome shotgun (WGS) entry which is preliminary data.</text>
</comment>
<evidence type="ECO:0000256" key="7">
    <source>
        <dbReference type="ARBA" id="ARBA00023237"/>
    </source>
</evidence>
<comment type="similarity">
    <text evidence="8 9">Belongs to the TonB-dependent receptor family.</text>
</comment>
<dbReference type="PANTHER" id="PTHR40980:SF3">
    <property type="entry name" value="TONB-DEPENDENT RECEPTOR-LIKE BETA-BARREL DOMAIN-CONTAINING PROTEIN"/>
    <property type="match status" value="1"/>
</dbReference>
<keyword evidence="13" id="KW-1185">Reference proteome</keyword>
<proteinExistence type="inferred from homology"/>
<evidence type="ECO:0008006" key="14">
    <source>
        <dbReference type="Google" id="ProtNLM"/>
    </source>
</evidence>
<evidence type="ECO:0000256" key="5">
    <source>
        <dbReference type="ARBA" id="ARBA00023077"/>
    </source>
</evidence>
<evidence type="ECO:0000256" key="8">
    <source>
        <dbReference type="PROSITE-ProRule" id="PRU01360"/>
    </source>
</evidence>
<dbReference type="InterPro" id="IPR036942">
    <property type="entry name" value="Beta-barrel_TonB_sf"/>
</dbReference>
<protein>
    <recommendedName>
        <fullName evidence="14">TonB-dependent receptor</fullName>
    </recommendedName>
</protein>
<evidence type="ECO:0000256" key="4">
    <source>
        <dbReference type="ARBA" id="ARBA00022692"/>
    </source>
</evidence>
<dbReference type="InterPro" id="IPR008969">
    <property type="entry name" value="CarboxyPept-like_regulatory"/>
</dbReference>
<dbReference type="Pfam" id="PF07715">
    <property type="entry name" value="Plug"/>
    <property type="match status" value="1"/>
</dbReference>
<dbReference type="NCBIfam" id="TIGR01782">
    <property type="entry name" value="TonB-Xanth-Caul"/>
    <property type="match status" value="1"/>
</dbReference>
<comment type="subcellular location">
    <subcellularLocation>
        <location evidence="1 8">Cell outer membrane</location>
        <topology evidence="1 8">Multi-pass membrane protein</topology>
    </subcellularLocation>
</comment>
<dbReference type="Gene3D" id="2.60.40.1120">
    <property type="entry name" value="Carboxypeptidase-like, regulatory domain"/>
    <property type="match status" value="1"/>
</dbReference>
<dbReference type="SUPFAM" id="SSF56935">
    <property type="entry name" value="Porins"/>
    <property type="match status" value="1"/>
</dbReference>
<evidence type="ECO:0000256" key="9">
    <source>
        <dbReference type="RuleBase" id="RU003357"/>
    </source>
</evidence>
<reference evidence="12 13" key="1">
    <citation type="submission" date="2017-04" db="EMBL/GenBank/DDBJ databases">
        <title>A new member of the family Flavobacteriaceae isolated from ascidians.</title>
        <authorList>
            <person name="Chen L."/>
        </authorList>
    </citation>
    <scope>NUCLEOTIDE SEQUENCE [LARGE SCALE GENOMIC DNA]</scope>
    <source>
        <strain evidence="12 13">HQA918</strain>
    </source>
</reference>
<feature type="domain" description="TonB-dependent receptor-like beta-barrel" evidence="10">
    <location>
        <begin position="613"/>
        <end position="1072"/>
    </location>
</feature>
<dbReference type="PANTHER" id="PTHR40980">
    <property type="entry name" value="PLUG DOMAIN-CONTAINING PROTEIN"/>
    <property type="match status" value="1"/>
</dbReference>
<dbReference type="Gene3D" id="2.40.170.20">
    <property type="entry name" value="TonB-dependent receptor, beta-barrel domain"/>
    <property type="match status" value="1"/>
</dbReference>
<organism evidence="12 13">
    <name type="scientific">Sediminicola luteus</name>
    <dbReference type="NCBI Taxonomy" id="319238"/>
    <lineage>
        <taxon>Bacteria</taxon>
        <taxon>Pseudomonadati</taxon>
        <taxon>Bacteroidota</taxon>
        <taxon>Flavobacteriia</taxon>
        <taxon>Flavobacteriales</taxon>
        <taxon>Flavobacteriaceae</taxon>
        <taxon>Sediminicola</taxon>
    </lineage>
</organism>
<dbReference type="Pfam" id="PF13715">
    <property type="entry name" value="CarbopepD_reg_2"/>
    <property type="match status" value="1"/>
</dbReference>
<dbReference type="InterPro" id="IPR037066">
    <property type="entry name" value="Plug_dom_sf"/>
</dbReference>